<sequence length="125" mass="13851">MRSCLLTLATIGVTTPTPSRINTSSRTTFVTLPEHTTWTEDGRRLLTTELHGPLSHIGLISTFCVCTSFYTSNVKARPSGPIAWILLGPLSFPALDDLAYLTTVRPSPLLRTTCYTRLKQRQIDT</sequence>
<dbReference type="EMBL" id="JAYMYS010000002">
    <property type="protein sequence ID" value="KAK7406387.1"/>
    <property type="molecule type" value="Genomic_DNA"/>
</dbReference>
<reference evidence="1 2" key="1">
    <citation type="submission" date="2024-01" db="EMBL/GenBank/DDBJ databases">
        <title>The genomes of 5 underutilized Papilionoideae crops provide insights into root nodulation and disease resistanc.</title>
        <authorList>
            <person name="Jiang F."/>
        </authorList>
    </citation>
    <scope>NUCLEOTIDE SEQUENCE [LARGE SCALE GENOMIC DNA]</scope>
    <source>
        <strain evidence="1">DUOXIRENSHENG_FW03</strain>
        <tissue evidence="1">Leaves</tissue>
    </source>
</reference>
<keyword evidence="2" id="KW-1185">Reference proteome</keyword>
<name>A0AAN9XS76_PSOTE</name>
<organism evidence="1 2">
    <name type="scientific">Psophocarpus tetragonolobus</name>
    <name type="common">Winged bean</name>
    <name type="synonym">Dolichos tetragonolobus</name>
    <dbReference type="NCBI Taxonomy" id="3891"/>
    <lineage>
        <taxon>Eukaryota</taxon>
        <taxon>Viridiplantae</taxon>
        <taxon>Streptophyta</taxon>
        <taxon>Embryophyta</taxon>
        <taxon>Tracheophyta</taxon>
        <taxon>Spermatophyta</taxon>
        <taxon>Magnoliopsida</taxon>
        <taxon>eudicotyledons</taxon>
        <taxon>Gunneridae</taxon>
        <taxon>Pentapetalae</taxon>
        <taxon>rosids</taxon>
        <taxon>fabids</taxon>
        <taxon>Fabales</taxon>
        <taxon>Fabaceae</taxon>
        <taxon>Papilionoideae</taxon>
        <taxon>50 kb inversion clade</taxon>
        <taxon>NPAAA clade</taxon>
        <taxon>indigoferoid/millettioid clade</taxon>
        <taxon>Phaseoleae</taxon>
        <taxon>Psophocarpus</taxon>
    </lineage>
</organism>
<evidence type="ECO:0000313" key="1">
    <source>
        <dbReference type="EMBL" id="KAK7406387.1"/>
    </source>
</evidence>
<proteinExistence type="predicted"/>
<dbReference type="Proteomes" id="UP001386955">
    <property type="component" value="Unassembled WGS sequence"/>
</dbReference>
<gene>
    <name evidence="1" type="ORF">VNO78_08011</name>
</gene>
<dbReference type="AlphaFoldDB" id="A0AAN9XS76"/>
<evidence type="ECO:0000313" key="2">
    <source>
        <dbReference type="Proteomes" id="UP001386955"/>
    </source>
</evidence>
<comment type="caution">
    <text evidence="1">The sequence shown here is derived from an EMBL/GenBank/DDBJ whole genome shotgun (WGS) entry which is preliminary data.</text>
</comment>
<protein>
    <submittedName>
        <fullName evidence="1">Uncharacterized protein</fullName>
    </submittedName>
</protein>
<accession>A0AAN9XS76</accession>